<gene>
    <name evidence="3" type="ORF">CAEBREN_08989</name>
</gene>
<evidence type="ECO:0000313" key="4">
    <source>
        <dbReference type="Proteomes" id="UP000008068"/>
    </source>
</evidence>
<keyword evidence="1" id="KW-1133">Transmembrane helix</keyword>
<dbReference type="Proteomes" id="UP000008068">
    <property type="component" value="Unassembled WGS sequence"/>
</dbReference>
<sequence length="423" mass="48708">MILSIIFQLLLLIFSKSVYLEAFRIRGGKTGKDNSCIGIRIQNQTVKLNQTSLGQNYLNANVNDQLSLIISQTCNNVIECVILKHGEHSSILSSIARIPLKPGHDFISCKQNSKDYLNFHLFVKDGENFFNQATIVDQNNDEFVLRCLGGFYTEDVKLRANEKEIDLPYDPLYGFTLDKKVYSNQTFYQCVYREQKISFLYYRNQNTYKTNVEYRMELLPYAINFEVQCIIEGTVPSEDNMKVLLACQNNVFCPKLTPRIRIGKKLIYAASLPKTSSFNSNKYTCVFIRNEKVEALAFIPNNKISVKIFVNFILGVGIVCALFILIVNKFGAWKYIKLKTIQIYVFDETKLNLEESSLLCKGNSSEIKLTQCNPPNKALVIKYSKYIWQFKKELKMLNSLKHPNIIPAYGYVNIPNKTYVKEE</sequence>
<dbReference type="EMBL" id="GL379795">
    <property type="protein sequence ID" value="EGT59453.1"/>
    <property type="molecule type" value="Genomic_DNA"/>
</dbReference>
<dbReference type="OrthoDB" id="4062651at2759"/>
<proteinExistence type="predicted"/>
<feature type="transmembrane region" description="Helical" evidence="1">
    <location>
        <begin position="308"/>
        <end position="327"/>
    </location>
</feature>
<dbReference type="SUPFAM" id="SSF56112">
    <property type="entry name" value="Protein kinase-like (PK-like)"/>
    <property type="match status" value="1"/>
</dbReference>
<evidence type="ECO:0000313" key="3">
    <source>
        <dbReference type="EMBL" id="EGT59453.1"/>
    </source>
</evidence>
<keyword evidence="1" id="KW-0812">Transmembrane</keyword>
<name>G0MI93_CAEBE</name>
<keyword evidence="4" id="KW-1185">Reference proteome</keyword>
<dbReference type="eggNOG" id="KOG0200">
    <property type="taxonomic scope" value="Eukaryota"/>
</dbReference>
<reference evidence="4" key="1">
    <citation type="submission" date="2011-07" db="EMBL/GenBank/DDBJ databases">
        <authorList>
            <consortium name="Caenorhabditis brenneri Sequencing and Analysis Consortium"/>
            <person name="Wilson R.K."/>
        </authorList>
    </citation>
    <scope>NUCLEOTIDE SEQUENCE [LARGE SCALE GENOMIC DNA]</scope>
    <source>
        <strain evidence="4">PB2801</strain>
    </source>
</reference>
<dbReference type="STRING" id="135651.G0MI93"/>
<evidence type="ECO:0000256" key="1">
    <source>
        <dbReference type="SAM" id="Phobius"/>
    </source>
</evidence>
<accession>G0MI93</accession>
<dbReference type="InterPro" id="IPR011009">
    <property type="entry name" value="Kinase-like_dom_sf"/>
</dbReference>
<feature type="signal peptide" evidence="2">
    <location>
        <begin position="1"/>
        <end position="22"/>
    </location>
</feature>
<keyword evidence="2" id="KW-0732">Signal</keyword>
<keyword evidence="1" id="KW-0472">Membrane</keyword>
<protein>
    <recommendedName>
        <fullName evidence="5">Protein kinase domain-containing protein</fullName>
    </recommendedName>
</protein>
<feature type="chain" id="PRO_5003404127" description="Protein kinase domain-containing protein" evidence="2">
    <location>
        <begin position="23"/>
        <end position="423"/>
    </location>
</feature>
<organism evidence="4">
    <name type="scientific">Caenorhabditis brenneri</name>
    <name type="common">Nematode worm</name>
    <dbReference type="NCBI Taxonomy" id="135651"/>
    <lineage>
        <taxon>Eukaryota</taxon>
        <taxon>Metazoa</taxon>
        <taxon>Ecdysozoa</taxon>
        <taxon>Nematoda</taxon>
        <taxon>Chromadorea</taxon>
        <taxon>Rhabditida</taxon>
        <taxon>Rhabditina</taxon>
        <taxon>Rhabditomorpha</taxon>
        <taxon>Rhabditoidea</taxon>
        <taxon>Rhabditidae</taxon>
        <taxon>Peloderinae</taxon>
        <taxon>Caenorhabditis</taxon>
    </lineage>
</organism>
<dbReference type="InParanoid" id="G0MI93"/>
<dbReference type="HOGENOM" id="CLU_649302_0_0_1"/>
<evidence type="ECO:0008006" key="5">
    <source>
        <dbReference type="Google" id="ProtNLM"/>
    </source>
</evidence>
<dbReference type="AlphaFoldDB" id="G0MI93"/>
<dbReference type="FunCoup" id="G0MI93">
    <property type="interactions" value="1737"/>
</dbReference>
<evidence type="ECO:0000256" key="2">
    <source>
        <dbReference type="SAM" id="SignalP"/>
    </source>
</evidence>